<dbReference type="FunFam" id="1.10.287.630:FF:000001">
    <property type="entry name" value="Cyclic nucleotide-gated channel alpha 3"/>
    <property type="match status" value="1"/>
</dbReference>
<comment type="caution">
    <text evidence="12">The sequence shown here is derived from an EMBL/GenBank/DDBJ whole genome shotgun (WGS) entry which is preliminary data.</text>
</comment>
<accession>A0A4U5M656</accession>
<name>A0A4U5M656_STECR</name>
<keyword evidence="8" id="KW-0407">Ion channel</keyword>
<dbReference type="PANTHER" id="PTHR45638:SF11">
    <property type="entry name" value="CYCLIC NUCLEOTIDE-GATED CATION CHANNEL SUBUNIT A"/>
    <property type="match status" value="1"/>
</dbReference>
<evidence type="ECO:0000313" key="12">
    <source>
        <dbReference type="EMBL" id="TKR64337.1"/>
    </source>
</evidence>
<dbReference type="Gene3D" id="1.10.287.70">
    <property type="match status" value="1"/>
</dbReference>
<dbReference type="SMART" id="SM00100">
    <property type="entry name" value="cNMP"/>
    <property type="match status" value="1"/>
</dbReference>
<evidence type="ECO:0000256" key="4">
    <source>
        <dbReference type="ARBA" id="ARBA00022989"/>
    </source>
</evidence>
<keyword evidence="3 10" id="KW-0812">Transmembrane</keyword>
<dbReference type="Pfam" id="PF00520">
    <property type="entry name" value="Ion_trans"/>
    <property type="match status" value="1"/>
</dbReference>
<dbReference type="PANTHER" id="PTHR45638">
    <property type="entry name" value="CYCLIC NUCLEOTIDE-GATED CATION CHANNEL SUBUNIT A"/>
    <property type="match status" value="1"/>
</dbReference>
<dbReference type="GO" id="GO:0005223">
    <property type="term" value="F:intracellularly cGMP-activated cation channel activity"/>
    <property type="evidence" value="ECO:0007669"/>
    <property type="project" value="TreeGrafter"/>
</dbReference>
<keyword evidence="7" id="KW-1071">Ligand-gated ion channel</keyword>
<dbReference type="GO" id="GO:0017071">
    <property type="term" value="C:intracellular cyclic nucleotide activated cation channel complex"/>
    <property type="evidence" value="ECO:0007669"/>
    <property type="project" value="TreeGrafter"/>
</dbReference>
<feature type="compositionally biased region" description="Basic residues" evidence="9">
    <location>
        <begin position="26"/>
        <end position="38"/>
    </location>
</feature>
<gene>
    <name evidence="12" type="ORF">L596_024893</name>
</gene>
<evidence type="ECO:0000256" key="2">
    <source>
        <dbReference type="ARBA" id="ARBA00022448"/>
    </source>
</evidence>
<dbReference type="EMBL" id="AZBU02000009">
    <property type="protein sequence ID" value="TKR64337.1"/>
    <property type="molecule type" value="Genomic_DNA"/>
</dbReference>
<evidence type="ECO:0000313" key="13">
    <source>
        <dbReference type="Proteomes" id="UP000298663"/>
    </source>
</evidence>
<dbReference type="PRINTS" id="PR01463">
    <property type="entry name" value="EAGCHANLFMLY"/>
</dbReference>
<dbReference type="SUPFAM" id="SSF51206">
    <property type="entry name" value="cAMP-binding domain-like"/>
    <property type="match status" value="1"/>
</dbReference>
<keyword evidence="13" id="KW-1185">Reference proteome</keyword>
<dbReference type="OrthoDB" id="421226at2759"/>
<dbReference type="InterPro" id="IPR018488">
    <property type="entry name" value="cNMP-bd_CS"/>
</dbReference>
<evidence type="ECO:0000256" key="9">
    <source>
        <dbReference type="SAM" id="MobiDB-lite"/>
    </source>
</evidence>
<dbReference type="PROSITE" id="PS50042">
    <property type="entry name" value="CNMP_BINDING_3"/>
    <property type="match status" value="1"/>
</dbReference>
<dbReference type="GO" id="GO:0044877">
    <property type="term" value="F:protein-containing complex binding"/>
    <property type="evidence" value="ECO:0007669"/>
    <property type="project" value="TreeGrafter"/>
</dbReference>
<dbReference type="STRING" id="34508.A0A4U5M656"/>
<dbReference type="SUPFAM" id="SSF81324">
    <property type="entry name" value="Voltage-gated potassium channels"/>
    <property type="match status" value="1"/>
</dbReference>
<keyword evidence="4 10" id="KW-1133">Transmembrane helix</keyword>
<sequence>MPTRKGSAVIRKRKPANGDIPQKPPPSRRKLQKAKKAGKGKEDLSCTSGIEVNRRSEEKREVQEMNVEAQEEKTSVETLKKEAEVAKCRPGPSGVLTPVQEISVEESASVHELSEANEAAEEASVVPENVPPLLPPTEEPKINEIVSDPVPADPVTTGRSPRGRFVGVAKSMSFLKKNTKATDQSQVQSDFLSRHGMAFNVKESEENHIGGNRLKYLWSQWVCDKSTNFHYYWTMFVSLAYTYNLLVVIARIVYTELSEGYFKFLWLVGDLLTDLIYILDMWIKNRTGFLEQGTLVRELPKIRKAYFKSAQFKMDILSLLPLDLLGTVATVVFGPLTDRAYIYVVFRFNRLIRFDRMQEFVSRTETRSSYPNVFRIFCVISVIIVIIHWNACFYFLISSILGIGSDSWVYGKANKQALPEGVEDTLTRRYIYSFYWSCLVLTTIGEVPWPVNSVEIIFVTVDLMCGVLIFATIVGNVGSMISNMGATKADFQNKMDEIKQYMRLRNVSKQLQIRVVRWFDYLWANKQGLTDAEVLKILPDKLQVQIAMHVHFETLRKDCEAGLLAELVLKLQLQVFSPNDYVCKTGDIGREMYIVKRGRLRIERSDGKVLATMSEGSVFGELSILNIPGSKNGNRRTANIVSIGYTDLFVLSKMDLMNALKEYPEAKNILMKKGREILKRDNLLDETAPEETRSTEEVCEMLKDRMKMVQVKIARLTAEYTSTSYKLKERVRYLERQLEHYGVIERVPMNASISSQQI</sequence>
<evidence type="ECO:0000256" key="1">
    <source>
        <dbReference type="ARBA" id="ARBA00004141"/>
    </source>
</evidence>
<organism evidence="12 13">
    <name type="scientific">Steinernema carpocapsae</name>
    <name type="common">Entomopathogenic nematode</name>
    <dbReference type="NCBI Taxonomy" id="34508"/>
    <lineage>
        <taxon>Eukaryota</taxon>
        <taxon>Metazoa</taxon>
        <taxon>Ecdysozoa</taxon>
        <taxon>Nematoda</taxon>
        <taxon>Chromadorea</taxon>
        <taxon>Rhabditida</taxon>
        <taxon>Tylenchina</taxon>
        <taxon>Panagrolaimomorpha</taxon>
        <taxon>Strongyloidoidea</taxon>
        <taxon>Steinernematidae</taxon>
        <taxon>Steinernema</taxon>
    </lineage>
</organism>
<dbReference type="CDD" id="cd00038">
    <property type="entry name" value="CAP_ED"/>
    <property type="match status" value="1"/>
</dbReference>
<comment type="subcellular location">
    <subcellularLocation>
        <location evidence="1">Membrane</location>
        <topology evidence="1">Multi-pass membrane protein</topology>
    </subcellularLocation>
</comment>
<dbReference type="InterPro" id="IPR005821">
    <property type="entry name" value="Ion_trans_dom"/>
</dbReference>
<evidence type="ECO:0000256" key="3">
    <source>
        <dbReference type="ARBA" id="ARBA00022692"/>
    </source>
</evidence>
<dbReference type="Gene3D" id="1.20.5.300">
    <property type="match status" value="1"/>
</dbReference>
<feature type="transmembrane region" description="Helical" evidence="10">
    <location>
        <begin position="324"/>
        <end position="348"/>
    </location>
</feature>
<dbReference type="InterPro" id="IPR032406">
    <property type="entry name" value="CLZ_dom"/>
</dbReference>
<reference evidence="12 13" key="1">
    <citation type="journal article" date="2015" name="Genome Biol.">
        <title>Comparative genomics of Steinernema reveals deeply conserved gene regulatory networks.</title>
        <authorList>
            <person name="Dillman A.R."/>
            <person name="Macchietto M."/>
            <person name="Porter C.F."/>
            <person name="Rogers A."/>
            <person name="Williams B."/>
            <person name="Antoshechkin I."/>
            <person name="Lee M.M."/>
            <person name="Goodwin Z."/>
            <person name="Lu X."/>
            <person name="Lewis E.E."/>
            <person name="Goodrich-Blair H."/>
            <person name="Stock S.P."/>
            <person name="Adams B.J."/>
            <person name="Sternberg P.W."/>
            <person name="Mortazavi A."/>
        </authorList>
    </citation>
    <scope>NUCLEOTIDE SEQUENCE [LARGE SCALE GENOMIC DNA]</scope>
    <source>
        <strain evidence="12 13">ALL</strain>
    </source>
</reference>
<dbReference type="GO" id="GO:0030553">
    <property type="term" value="F:cGMP binding"/>
    <property type="evidence" value="ECO:0007669"/>
    <property type="project" value="TreeGrafter"/>
</dbReference>
<feature type="region of interest" description="Disordered" evidence="9">
    <location>
        <begin position="1"/>
        <end position="78"/>
    </location>
</feature>
<feature type="compositionally biased region" description="Basic and acidic residues" evidence="9">
    <location>
        <begin position="52"/>
        <end position="63"/>
    </location>
</feature>
<keyword evidence="6 10" id="KW-0472">Membrane</keyword>
<protein>
    <recommendedName>
        <fullName evidence="11">Cyclic nucleotide-binding domain-containing protein</fullName>
    </recommendedName>
</protein>
<keyword evidence="5" id="KW-0406">Ion transport</keyword>
<feature type="domain" description="Cyclic nucleotide-binding" evidence="11">
    <location>
        <begin position="555"/>
        <end position="660"/>
    </location>
</feature>
<dbReference type="FunFam" id="2.60.120.10:FF:000002">
    <property type="entry name" value="Cyclic nucleotide gated channel alpha 1a"/>
    <property type="match status" value="1"/>
</dbReference>
<evidence type="ECO:0000256" key="8">
    <source>
        <dbReference type="ARBA" id="ARBA00023303"/>
    </source>
</evidence>
<feature type="transmembrane region" description="Helical" evidence="10">
    <location>
        <begin position="369"/>
        <end position="387"/>
    </location>
</feature>
<dbReference type="AlphaFoldDB" id="A0A4U5M656"/>
<feature type="transmembrane region" description="Helical" evidence="10">
    <location>
        <begin position="231"/>
        <end position="254"/>
    </location>
</feature>
<feature type="transmembrane region" description="Helical" evidence="10">
    <location>
        <begin position="261"/>
        <end position="279"/>
    </location>
</feature>
<dbReference type="Pfam" id="PF00027">
    <property type="entry name" value="cNMP_binding"/>
    <property type="match status" value="1"/>
</dbReference>
<evidence type="ECO:0000256" key="7">
    <source>
        <dbReference type="ARBA" id="ARBA00023286"/>
    </source>
</evidence>
<reference evidence="12 13" key="2">
    <citation type="journal article" date="2019" name="G3 (Bethesda)">
        <title>Hybrid Assembly of the Genome of the Entomopathogenic Nematode Steinernema carpocapsae Identifies the X-Chromosome.</title>
        <authorList>
            <person name="Serra L."/>
            <person name="Macchietto M."/>
            <person name="Macias-Munoz A."/>
            <person name="McGill C.J."/>
            <person name="Rodriguez I.M."/>
            <person name="Rodriguez B."/>
            <person name="Murad R."/>
            <person name="Mortazavi A."/>
        </authorList>
    </citation>
    <scope>NUCLEOTIDE SEQUENCE [LARGE SCALE GENOMIC DNA]</scope>
    <source>
        <strain evidence="12 13">ALL</strain>
    </source>
</reference>
<keyword evidence="2" id="KW-0813">Transport</keyword>
<dbReference type="GO" id="GO:0005886">
    <property type="term" value="C:plasma membrane"/>
    <property type="evidence" value="ECO:0007669"/>
    <property type="project" value="TreeGrafter"/>
</dbReference>
<evidence type="ECO:0000256" key="6">
    <source>
        <dbReference type="ARBA" id="ARBA00023136"/>
    </source>
</evidence>
<dbReference type="Gene3D" id="2.60.120.10">
    <property type="entry name" value="Jelly Rolls"/>
    <property type="match status" value="1"/>
</dbReference>
<dbReference type="InterPro" id="IPR003938">
    <property type="entry name" value="K_chnl_volt-dep_EAG/ELK/ERG"/>
</dbReference>
<dbReference type="GO" id="GO:0005249">
    <property type="term" value="F:voltage-gated potassium channel activity"/>
    <property type="evidence" value="ECO:0007669"/>
    <property type="project" value="InterPro"/>
</dbReference>
<dbReference type="InterPro" id="IPR014710">
    <property type="entry name" value="RmlC-like_jellyroll"/>
</dbReference>
<dbReference type="Pfam" id="PF16526">
    <property type="entry name" value="CLZ"/>
    <property type="match status" value="1"/>
</dbReference>
<dbReference type="PROSITE" id="PS00888">
    <property type="entry name" value="CNMP_BINDING_1"/>
    <property type="match status" value="1"/>
</dbReference>
<dbReference type="InterPro" id="IPR050866">
    <property type="entry name" value="CNG_cation_channel"/>
</dbReference>
<dbReference type="Proteomes" id="UP000298663">
    <property type="component" value="Unassembled WGS sequence"/>
</dbReference>
<dbReference type="Gene3D" id="1.10.287.630">
    <property type="entry name" value="Helix hairpin bin"/>
    <property type="match status" value="1"/>
</dbReference>
<evidence type="ECO:0000259" key="11">
    <source>
        <dbReference type="PROSITE" id="PS50042"/>
    </source>
</evidence>
<dbReference type="InterPro" id="IPR018490">
    <property type="entry name" value="cNMP-bd_dom_sf"/>
</dbReference>
<dbReference type="PROSITE" id="PS00889">
    <property type="entry name" value="CNMP_BINDING_2"/>
    <property type="match status" value="1"/>
</dbReference>
<proteinExistence type="predicted"/>
<feature type="transmembrane region" description="Helical" evidence="10">
    <location>
        <begin position="456"/>
        <end position="478"/>
    </location>
</feature>
<dbReference type="GO" id="GO:0005222">
    <property type="term" value="F:intracellularly cAMP-activated cation channel activity"/>
    <property type="evidence" value="ECO:0007669"/>
    <property type="project" value="TreeGrafter"/>
</dbReference>
<dbReference type="InterPro" id="IPR000595">
    <property type="entry name" value="cNMP-bd_dom"/>
</dbReference>
<evidence type="ECO:0000256" key="5">
    <source>
        <dbReference type="ARBA" id="ARBA00023065"/>
    </source>
</evidence>
<evidence type="ECO:0000256" key="10">
    <source>
        <dbReference type="SAM" id="Phobius"/>
    </source>
</evidence>